<organism evidence="2 3">
    <name type="scientific">Gambusia affinis</name>
    <name type="common">Western mosquitofish</name>
    <name type="synonym">Heterandria affinis</name>
    <dbReference type="NCBI Taxonomy" id="33528"/>
    <lineage>
        <taxon>Eukaryota</taxon>
        <taxon>Metazoa</taxon>
        <taxon>Chordata</taxon>
        <taxon>Craniata</taxon>
        <taxon>Vertebrata</taxon>
        <taxon>Euteleostomi</taxon>
        <taxon>Actinopterygii</taxon>
        <taxon>Neopterygii</taxon>
        <taxon>Teleostei</taxon>
        <taxon>Neoteleostei</taxon>
        <taxon>Acanthomorphata</taxon>
        <taxon>Ovalentaria</taxon>
        <taxon>Atherinomorphae</taxon>
        <taxon>Cyprinodontiformes</taxon>
        <taxon>Poeciliidae</taxon>
        <taxon>Poeciliinae</taxon>
        <taxon>Gambusia</taxon>
    </lineage>
</organism>
<evidence type="ECO:0000313" key="2">
    <source>
        <dbReference type="EMBL" id="PWA32924.1"/>
    </source>
</evidence>
<proteinExistence type="predicted"/>
<accession>A0A315WAY0</accession>
<keyword evidence="3" id="KW-1185">Reference proteome</keyword>
<comment type="caution">
    <text evidence="2">The sequence shown here is derived from an EMBL/GenBank/DDBJ whole genome shotgun (WGS) entry which is preliminary data.</text>
</comment>
<evidence type="ECO:0000313" key="3">
    <source>
        <dbReference type="Proteomes" id="UP000250572"/>
    </source>
</evidence>
<dbReference type="AlphaFoldDB" id="A0A315WAY0"/>
<evidence type="ECO:0000256" key="1">
    <source>
        <dbReference type="SAM" id="MobiDB-lite"/>
    </source>
</evidence>
<protein>
    <submittedName>
        <fullName evidence="2">Uncharacterized protein</fullName>
    </submittedName>
</protein>
<sequence length="107" mass="10998">MSPVQRPPVSRMGVLAGDKCGSTKRGSLPVSSSQQGAMFALKEKSDGALISTLTADLDTDPFSIITLTSDTRGEGGSGGGGARILLEMTAEEGGLELGDQKSSRGRR</sequence>
<feature type="region of interest" description="Disordered" evidence="1">
    <location>
        <begin position="1"/>
        <end position="32"/>
    </location>
</feature>
<reference evidence="2 3" key="1">
    <citation type="journal article" date="2018" name="G3 (Bethesda)">
        <title>A High-Quality Reference Genome for the Invasive Mosquitofish Gambusia affinis Using a Chicago Library.</title>
        <authorList>
            <person name="Hoffberg S.L."/>
            <person name="Troendle N.J."/>
            <person name="Glenn T.C."/>
            <person name="Mahmud O."/>
            <person name="Louha S."/>
            <person name="Chalopin D."/>
            <person name="Bennetzen J.L."/>
            <person name="Mauricio R."/>
        </authorList>
    </citation>
    <scope>NUCLEOTIDE SEQUENCE [LARGE SCALE GENOMIC DNA]</scope>
    <source>
        <strain evidence="2">NE01/NJP1002.9</strain>
        <tissue evidence="2">Muscle</tissue>
    </source>
</reference>
<dbReference type="Proteomes" id="UP000250572">
    <property type="component" value="Unassembled WGS sequence"/>
</dbReference>
<dbReference type="EMBL" id="NHOQ01000105">
    <property type="protein sequence ID" value="PWA32924.1"/>
    <property type="molecule type" value="Genomic_DNA"/>
</dbReference>
<name>A0A315WAY0_GAMAF</name>
<gene>
    <name evidence="2" type="ORF">CCH79_00015531</name>
</gene>